<comment type="catalytic activity">
    <reaction evidence="2">
        <text>2 GTP = 3',3'-c-di-GMP + 2 diphosphate</text>
        <dbReference type="Rhea" id="RHEA:24898"/>
        <dbReference type="ChEBI" id="CHEBI:33019"/>
        <dbReference type="ChEBI" id="CHEBI:37565"/>
        <dbReference type="ChEBI" id="CHEBI:58805"/>
        <dbReference type="EC" id="2.7.7.65"/>
    </reaction>
</comment>
<evidence type="ECO:0000313" key="5">
    <source>
        <dbReference type="EMBL" id="MCB5199915.1"/>
    </source>
</evidence>
<feature type="transmembrane region" description="Helical" evidence="3">
    <location>
        <begin position="177"/>
        <end position="195"/>
    </location>
</feature>
<keyword evidence="6" id="KW-1185">Reference proteome</keyword>
<evidence type="ECO:0000313" key="6">
    <source>
        <dbReference type="Proteomes" id="UP001138961"/>
    </source>
</evidence>
<dbReference type="EMBL" id="JAJATZ010000005">
    <property type="protein sequence ID" value="MCB5199915.1"/>
    <property type="molecule type" value="Genomic_DNA"/>
</dbReference>
<dbReference type="InterPro" id="IPR029787">
    <property type="entry name" value="Nucleotide_cyclase"/>
</dbReference>
<keyword evidence="3" id="KW-1133">Transmembrane helix</keyword>
<accession>A0ABS8BW03</accession>
<dbReference type="SUPFAM" id="SSF55073">
    <property type="entry name" value="Nucleotide cyclase"/>
    <property type="match status" value="1"/>
</dbReference>
<keyword evidence="3" id="KW-0472">Membrane</keyword>
<reference evidence="5" key="1">
    <citation type="submission" date="2021-10" db="EMBL/GenBank/DDBJ databases">
        <title>Loktanella gaetbuli sp. nov., isolated from a tidal flat.</title>
        <authorList>
            <person name="Park S."/>
            <person name="Yoon J.-H."/>
        </authorList>
    </citation>
    <scope>NUCLEOTIDE SEQUENCE</scope>
    <source>
        <strain evidence="5">TSTF-M6</strain>
    </source>
</reference>
<evidence type="ECO:0000256" key="3">
    <source>
        <dbReference type="SAM" id="Phobius"/>
    </source>
</evidence>
<feature type="transmembrane region" description="Helical" evidence="3">
    <location>
        <begin position="103"/>
        <end position="120"/>
    </location>
</feature>
<dbReference type="Proteomes" id="UP001138961">
    <property type="component" value="Unassembled WGS sequence"/>
</dbReference>
<comment type="caution">
    <text evidence="5">The sequence shown here is derived from an EMBL/GenBank/DDBJ whole genome shotgun (WGS) entry which is preliminary data.</text>
</comment>
<dbReference type="PANTHER" id="PTHR45138:SF9">
    <property type="entry name" value="DIGUANYLATE CYCLASE DGCM-RELATED"/>
    <property type="match status" value="1"/>
</dbReference>
<dbReference type="InterPro" id="IPR050469">
    <property type="entry name" value="Diguanylate_Cyclase"/>
</dbReference>
<evidence type="ECO:0000256" key="1">
    <source>
        <dbReference type="ARBA" id="ARBA00012528"/>
    </source>
</evidence>
<keyword evidence="3" id="KW-0812">Transmembrane</keyword>
<feature type="domain" description="GGDEF" evidence="4">
    <location>
        <begin position="257"/>
        <end position="395"/>
    </location>
</feature>
<dbReference type="NCBIfam" id="TIGR00254">
    <property type="entry name" value="GGDEF"/>
    <property type="match status" value="1"/>
</dbReference>
<protein>
    <recommendedName>
        <fullName evidence="1">diguanylate cyclase</fullName>
        <ecNumber evidence="1">2.7.7.65</ecNumber>
    </recommendedName>
</protein>
<dbReference type="EC" id="2.7.7.65" evidence="1"/>
<sequence>MMRWPTLLRGWNGTDAGYDILLRFAPDIDAAYEAEHEAVRLRLVNRMVVFGLVMYNAYNLTAYVLAGDVFWHGLVMRLAVVTPLSFAMMMVLQRVNAIWRERILLVGMINAYLVPVFVLWSSRSQWALLLTNEMILMIVFATTLITLRFRHAIIYTAVVLGLTLAVIWTNPAIATTLIWPLTLQMILAAVFCLYANHHSERRRCEDYMRAYRAADRARTAENSERRMTMLSLTDALTGIPNRRSFEWMMSDWVAGHDAVGLMMIDIDHFKLYNDTMGHPAGDGCLRRVAATLSAVALGPHVQIARIGGEEFAVVMRGATSSGSKALATEIIREIRGMADPHPGRLDGVNRVTISIGLAVSSAADPFDRAVLMSDADAALYQAKRAGRDCWRFSEPAGPIVDLRQIA</sequence>
<evidence type="ECO:0000256" key="2">
    <source>
        <dbReference type="ARBA" id="ARBA00034247"/>
    </source>
</evidence>
<dbReference type="RefSeq" id="WP_226748560.1">
    <property type="nucleotide sequence ID" value="NZ_JAJATZ010000005.1"/>
</dbReference>
<dbReference type="InterPro" id="IPR000160">
    <property type="entry name" value="GGDEF_dom"/>
</dbReference>
<dbReference type="InterPro" id="IPR043128">
    <property type="entry name" value="Rev_trsase/Diguanyl_cyclase"/>
</dbReference>
<gene>
    <name evidence="5" type="ORF">LGQ03_11765</name>
</gene>
<dbReference type="Pfam" id="PF00990">
    <property type="entry name" value="GGDEF"/>
    <property type="match status" value="1"/>
</dbReference>
<dbReference type="PROSITE" id="PS50887">
    <property type="entry name" value="GGDEF"/>
    <property type="match status" value="1"/>
</dbReference>
<feature type="transmembrane region" description="Helical" evidence="3">
    <location>
        <begin position="47"/>
        <end position="65"/>
    </location>
</feature>
<organism evidence="5 6">
    <name type="scientific">Loktanella gaetbuli</name>
    <dbReference type="NCBI Taxonomy" id="2881335"/>
    <lineage>
        <taxon>Bacteria</taxon>
        <taxon>Pseudomonadati</taxon>
        <taxon>Pseudomonadota</taxon>
        <taxon>Alphaproteobacteria</taxon>
        <taxon>Rhodobacterales</taxon>
        <taxon>Roseobacteraceae</taxon>
        <taxon>Loktanella</taxon>
    </lineage>
</organism>
<name>A0ABS8BW03_9RHOB</name>
<feature type="transmembrane region" description="Helical" evidence="3">
    <location>
        <begin position="126"/>
        <end position="145"/>
    </location>
</feature>
<evidence type="ECO:0000259" key="4">
    <source>
        <dbReference type="PROSITE" id="PS50887"/>
    </source>
</evidence>
<feature type="transmembrane region" description="Helical" evidence="3">
    <location>
        <begin position="71"/>
        <end position="91"/>
    </location>
</feature>
<dbReference type="CDD" id="cd01949">
    <property type="entry name" value="GGDEF"/>
    <property type="match status" value="1"/>
</dbReference>
<dbReference type="Gene3D" id="3.30.70.270">
    <property type="match status" value="1"/>
</dbReference>
<dbReference type="SMART" id="SM00267">
    <property type="entry name" value="GGDEF"/>
    <property type="match status" value="1"/>
</dbReference>
<feature type="transmembrane region" description="Helical" evidence="3">
    <location>
        <begin position="152"/>
        <end position="171"/>
    </location>
</feature>
<dbReference type="PANTHER" id="PTHR45138">
    <property type="entry name" value="REGULATORY COMPONENTS OF SENSORY TRANSDUCTION SYSTEM"/>
    <property type="match status" value="1"/>
</dbReference>
<proteinExistence type="predicted"/>